<evidence type="ECO:0000313" key="2">
    <source>
        <dbReference type="EMBL" id="MFD1040672.1"/>
    </source>
</evidence>
<evidence type="ECO:0000313" key="3">
    <source>
        <dbReference type="Proteomes" id="UP001597040"/>
    </source>
</evidence>
<proteinExistence type="predicted"/>
<gene>
    <name evidence="2" type="ORF">ACFQ3N_20120</name>
</gene>
<organism evidence="2 3">
    <name type="scientific">Virgibacillus byunsanensis</name>
    <dbReference type="NCBI Taxonomy" id="570945"/>
    <lineage>
        <taxon>Bacteria</taxon>
        <taxon>Bacillati</taxon>
        <taxon>Bacillota</taxon>
        <taxon>Bacilli</taxon>
        <taxon>Bacillales</taxon>
        <taxon>Bacillaceae</taxon>
        <taxon>Virgibacillus</taxon>
    </lineage>
</organism>
<name>A0ABW3LSM6_9BACI</name>
<dbReference type="Proteomes" id="UP001597040">
    <property type="component" value="Unassembled WGS sequence"/>
</dbReference>
<dbReference type="RefSeq" id="WP_390364983.1">
    <property type="nucleotide sequence ID" value="NZ_JBHTKJ010000076.1"/>
</dbReference>
<feature type="region of interest" description="Disordered" evidence="1">
    <location>
        <begin position="1"/>
        <end position="50"/>
    </location>
</feature>
<protein>
    <submittedName>
        <fullName evidence="2">Uncharacterized protein</fullName>
    </submittedName>
</protein>
<sequence>MSEENKNRNKDKNKQRNVLKYDTSPKNNKEEFSRESEFLNLDNEKNKRER</sequence>
<keyword evidence="3" id="KW-1185">Reference proteome</keyword>
<feature type="compositionally biased region" description="Basic and acidic residues" evidence="1">
    <location>
        <begin position="1"/>
        <end position="14"/>
    </location>
</feature>
<reference evidence="3" key="1">
    <citation type="journal article" date="2019" name="Int. J. Syst. Evol. Microbiol.">
        <title>The Global Catalogue of Microorganisms (GCM) 10K type strain sequencing project: providing services to taxonomists for standard genome sequencing and annotation.</title>
        <authorList>
            <consortium name="The Broad Institute Genomics Platform"/>
            <consortium name="The Broad Institute Genome Sequencing Center for Infectious Disease"/>
            <person name="Wu L."/>
            <person name="Ma J."/>
        </authorList>
    </citation>
    <scope>NUCLEOTIDE SEQUENCE [LARGE SCALE GENOMIC DNA]</scope>
    <source>
        <strain evidence="3">CCUG 56754</strain>
    </source>
</reference>
<comment type="caution">
    <text evidence="2">The sequence shown here is derived from an EMBL/GenBank/DDBJ whole genome shotgun (WGS) entry which is preliminary data.</text>
</comment>
<evidence type="ECO:0000256" key="1">
    <source>
        <dbReference type="SAM" id="MobiDB-lite"/>
    </source>
</evidence>
<feature type="compositionally biased region" description="Basic and acidic residues" evidence="1">
    <location>
        <begin position="27"/>
        <end position="50"/>
    </location>
</feature>
<dbReference type="EMBL" id="JBHTKJ010000076">
    <property type="protein sequence ID" value="MFD1040672.1"/>
    <property type="molecule type" value="Genomic_DNA"/>
</dbReference>
<accession>A0ABW3LSM6</accession>